<dbReference type="PANTHER" id="PTHR30006:SF24">
    <property type="entry name" value="SLL0237 PROTEIN"/>
    <property type="match status" value="1"/>
</dbReference>
<name>A0A225DFG9_9BACT</name>
<dbReference type="PROSITE" id="PS51257">
    <property type="entry name" value="PROKAR_LIPOPROTEIN"/>
    <property type="match status" value="1"/>
</dbReference>
<evidence type="ECO:0000313" key="2">
    <source>
        <dbReference type="EMBL" id="OWK35135.1"/>
    </source>
</evidence>
<evidence type="ECO:0000313" key="3">
    <source>
        <dbReference type="Proteomes" id="UP000214646"/>
    </source>
</evidence>
<sequence>MRLGLLCAFAIVLTAAGCRRADERVVVYCAQDQEVADEIFATVQAETPLKIAPKYDTEANKSVSLVVELEQETTRPRCDVHWNNEILGTIRLARKGIYQPYTSPSAAHFPAWSRAKDGTWQAFAERARVLLVNTNLVPPADRPKSLFDLTDPKWKGKLAMAKPQFGTTATQAACLLETVGPDAAKAFYLGLKANGVNIVPGNKQAATGVSEGKFAIGMTDTDDAYEELHAGKPVEIIFPDAAGYPAHPRHGTLFLPHTIAVVKGAPNPEGAKALIDRVLTMEGAMANKGAFQFPLNPEAKERPPTPLKGRAEVKAAEVDFDKAADLWDEAQTFLRREFAQ</sequence>
<dbReference type="RefSeq" id="WP_088260325.1">
    <property type="nucleotide sequence ID" value="NZ_NIDE01000019.1"/>
</dbReference>
<evidence type="ECO:0000256" key="1">
    <source>
        <dbReference type="ARBA" id="ARBA00022729"/>
    </source>
</evidence>
<dbReference type="Pfam" id="PF13343">
    <property type="entry name" value="SBP_bac_6"/>
    <property type="match status" value="1"/>
</dbReference>
<dbReference type="SUPFAM" id="SSF53850">
    <property type="entry name" value="Periplasmic binding protein-like II"/>
    <property type="match status" value="1"/>
</dbReference>
<organism evidence="2 3">
    <name type="scientific">Fimbriiglobus ruber</name>
    <dbReference type="NCBI Taxonomy" id="1908690"/>
    <lineage>
        <taxon>Bacteria</taxon>
        <taxon>Pseudomonadati</taxon>
        <taxon>Planctomycetota</taxon>
        <taxon>Planctomycetia</taxon>
        <taxon>Gemmatales</taxon>
        <taxon>Gemmataceae</taxon>
        <taxon>Fimbriiglobus</taxon>
    </lineage>
</organism>
<gene>
    <name evidence="2" type="ORF">FRUB_09977</name>
</gene>
<dbReference type="Gene3D" id="3.40.190.10">
    <property type="entry name" value="Periplasmic binding protein-like II"/>
    <property type="match status" value="2"/>
</dbReference>
<dbReference type="InterPro" id="IPR026045">
    <property type="entry name" value="Ferric-bd"/>
</dbReference>
<comment type="caution">
    <text evidence="2">The sequence shown here is derived from an EMBL/GenBank/DDBJ whole genome shotgun (WGS) entry which is preliminary data.</text>
</comment>
<protein>
    <submittedName>
        <fullName evidence="2">Ferric iron ABC transporter, iron-binding protein</fullName>
    </submittedName>
</protein>
<dbReference type="EMBL" id="NIDE01000019">
    <property type="protein sequence ID" value="OWK35135.1"/>
    <property type="molecule type" value="Genomic_DNA"/>
</dbReference>
<keyword evidence="3" id="KW-1185">Reference proteome</keyword>
<proteinExistence type="predicted"/>
<dbReference type="OrthoDB" id="9791045at2"/>
<dbReference type="PANTHER" id="PTHR30006">
    <property type="entry name" value="THIAMINE-BINDING PERIPLASMIC PROTEIN-RELATED"/>
    <property type="match status" value="1"/>
</dbReference>
<keyword evidence="1" id="KW-0732">Signal</keyword>
<accession>A0A225DFG9</accession>
<dbReference type="Proteomes" id="UP000214646">
    <property type="component" value="Unassembled WGS sequence"/>
</dbReference>
<dbReference type="PIRSF" id="PIRSF002825">
    <property type="entry name" value="CfbpA"/>
    <property type="match status" value="1"/>
</dbReference>
<dbReference type="AlphaFoldDB" id="A0A225DFG9"/>
<reference evidence="3" key="1">
    <citation type="submission" date="2017-06" db="EMBL/GenBank/DDBJ databases">
        <title>Genome analysis of Fimbriiglobus ruber SP5, the first member of the order Planctomycetales with confirmed chitinolytic capability.</title>
        <authorList>
            <person name="Ravin N.V."/>
            <person name="Rakitin A.L."/>
            <person name="Ivanova A.A."/>
            <person name="Beletsky A.V."/>
            <person name="Kulichevskaya I.S."/>
            <person name="Mardanov A.V."/>
            <person name="Dedysh S.N."/>
        </authorList>
    </citation>
    <scope>NUCLEOTIDE SEQUENCE [LARGE SCALE GENOMIC DNA]</scope>
    <source>
        <strain evidence="3">SP5</strain>
    </source>
</reference>